<comment type="caution">
    <text evidence="2">The sequence shown here is derived from an EMBL/GenBank/DDBJ whole genome shotgun (WGS) entry which is preliminary data.</text>
</comment>
<dbReference type="InterPro" id="IPR046528">
    <property type="entry name" value="DUF6593"/>
</dbReference>
<feature type="domain" description="DUF6593" evidence="1">
    <location>
        <begin position="13"/>
        <end position="129"/>
    </location>
</feature>
<organism evidence="2 3">
    <name type="scientific">Mycena venus</name>
    <dbReference type="NCBI Taxonomy" id="2733690"/>
    <lineage>
        <taxon>Eukaryota</taxon>
        <taxon>Fungi</taxon>
        <taxon>Dikarya</taxon>
        <taxon>Basidiomycota</taxon>
        <taxon>Agaricomycotina</taxon>
        <taxon>Agaricomycetes</taxon>
        <taxon>Agaricomycetidae</taxon>
        <taxon>Agaricales</taxon>
        <taxon>Marasmiineae</taxon>
        <taxon>Mycenaceae</taxon>
        <taxon>Mycena</taxon>
    </lineage>
</organism>
<evidence type="ECO:0000259" key="1">
    <source>
        <dbReference type="Pfam" id="PF20236"/>
    </source>
</evidence>
<dbReference type="OrthoDB" id="3360976at2759"/>
<dbReference type="AlphaFoldDB" id="A0A8H6XV26"/>
<evidence type="ECO:0000313" key="2">
    <source>
        <dbReference type="EMBL" id="KAF7346954.1"/>
    </source>
</evidence>
<evidence type="ECO:0000313" key="3">
    <source>
        <dbReference type="Proteomes" id="UP000620124"/>
    </source>
</evidence>
<gene>
    <name evidence="2" type="ORF">MVEN_01447800</name>
</gene>
<reference evidence="2" key="1">
    <citation type="submission" date="2020-05" db="EMBL/GenBank/DDBJ databases">
        <title>Mycena genomes resolve the evolution of fungal bioluminescence.</title>
        <authorList>
            <person name="Tsai I.J."/>
        </authorList>
    </citation>
    <scope>NUCLEOTIDE SEQUENCE</scope>
    <source>
        <strain evidence="2">CCC161011</strain>
    </source>
</reference>
<keyword evidence="3" id="KW-1185">Reference proteome</keyword>
<dbReference type="EMBL" id="JACAZI010000012">
    <property type="protein sequence ID" value="KAF7346954.1"/>
    <property type="molecule type" value="Genomic_DNA"/>
</dbReference>
<proteinExistence type="predicted"/>
<protein>
    <recommendedName>
        <fullName evidence="1">DUF6593 domain-containing protein</fullName>
    </recommendedName>
</protein>
<dbReference type="Pfam" id="PF20236">
    <property type="entry name" value="DUF6593"/>
    <property type="match status" value="1"/>
</dbReference>
<name>A0A8H6XV26_9AGAR</name>
<dbReference type="Proteomes" id="UP000620124">
    <property type="component" value="Unassembled WGS sequence"/>
</dbReference>
<accession>A0A8H6XV26</accession>
<sequence length="131" mass="14882">MEGPKATPGEERFGLLAQIHWRVAGPTMIEFAGRELDTSSFFQNKSFGLFGWEPEFTALDGKKYIWRKHVNRTTLELKGQPATVAAEYNGRNVGLVGKAREQPSLEIFPPFEGMADEIMVTFIYVEKRRIT</sequence>